<name>A0ABQ7J432_9APIC</name>
<feature type="domain" description="Kinesin motor" evidence="6">
    <location>
        <begin position="3"/>
        <end position="358"/>
    </location>
</feature>
<dbReference type="InterPro" id="IPR036961">
    <property type="entry name" value="Kinesin_motor_dom_sf"/>
</dbReference>
<dbReference type="Gene3D" id="3.40.850.10">
    <property type="entry name" value="Kinesin motor domain"/>
    <property type="match status" value="1"/>
</dbReference>
<organism evidence="7 8">
    <name type="scientific">Cardiosporidium cionae</name>
    <dbReference type="NCBI Taxonomy" id="476202"/>
    <lineage>
        <taxon>Eukaryota</taxon>
        <taxon>Sar</taxon>
        <taxon>Alveolata</taxon>
        <taxon>Apicomplexa</taxon>
        <taxon>Aconoidasida</taxon>
        <taxon>Nephromycida</taxon>
        <taxon>Cardiosporidium</taxon>
    </lineage>
</organism>
<accession>A0ABQ7J432</accession>
<comment type="caution">
    <text evidence="7">The sequence shown here is derived from an EMBL/GenBank/DDBJ whole genome shotgun (WGS) entry which is preliminary data.</text>
</comment>
<reference evidence="7 8" key="1">
    <citation type="journal article" date="2020" name="bioRxiv">
        <title>Metabolic contributions of an alphaproteobacterial endosymbiont in the apicomplexan Cardiosporidium cionae.</title>
        <authorList>
            <person name="Hunter E.S."/>
            <person name="Paight C.J."/>
            <person name="Lane C.E."/>
        </authorList>
    </citation>
    <scope>NUCLEOTIDE SEQUENCE [LARGE SCALE GENOMIC DNA]</scope>
    <source>
        <strain evidence="7">ESH_2018</strain>
    </source>
</reference>
<keyword evidence="4 5" id="KW-0505">Motor protein</keyword>
<evidence type="ECO:0000313" key="8">
    <source>
        <dbReference type="Proteomes" id="UP000823046"/>
    </source>
</evidence>
<keyword evidence="8" id="KW-1185">Reference proteome</keyword>
<keyword evidence="1 5" id="KW-0547">Nucleotide-binding</keyword>
<evidence type="ECO:0000256" key="2">
    <source>
        <dbReference type="ARBA" id="ARBA00022840"/>
    </source>
</evidence>
<dbReference type="SMART" id="SM00129">
    <property type="entry name" value="KISc"/>
    <property type="match status" value="1"/>
</dbReference>
<dbReference type="SUPFAM" id="SSF49879">
    <property type="entry name" value="SMAD/FHA domain"/>
    <property type="match status" value="1"/>
</dbReference>
<dbReference type="PROSITE" id="PS50067">
    <property type="entry name" value="KINESIN_MOTOR_2"/>
    <property type="match status" value="1"/>
</dbReference>
<proteinExistence type="inferred from homology"/>
<dbReference type="EMBL" id="JADAQX010001457">
    <property type="protein sequence ID" value="KAF8817794.1"/>
    <property type="molecule type" value="Genomic_DNA"/>
</dbReference>
<dbReference type="SUPFAM" id="SSF52540">
    <property type="entry name" value="P-loop containing nucleoside triphosphate hydrolases"/>
    <property type="match status" value="1"/>
</dbReference>
<evidence type="ECO:0000256" key="4">
    <source>
        <dbReference type="ARBA" id="ARBA00023175"/>
    </source>
</evidence>
<evidence type="ECO:0000256" key="5">
    <source>
        <dbReference type="PROSITE-ProRule" id="PRU00283"/>
    </source>
</evidence>
<evidence type="ECO:0000256" key="1">
    <source>
        <dbReference type="ARBA" id="ARBA00022741"/>
    </source>
</evidence>
<evidence type="ECO:0000256" key="3">
    <source>
        <dbReference type="ARBA" id="ARBA00023054"/>
    </source>
</evidence>
<dbReference type="Gene3D" id="2.60.200.20">
    <property type="match status" value="1"/>
</dbReference>
<keyword evidence="2 5" id="KW-0067">ATP-binding</keyword>
<protein>
    <submittedName>
        <fullName evidence="7">Kinesin motor domain-containing protein</fullName>
    </submittedName>
</protein>
<dbReference type="Proteomes" id="UP000823046">
    <property type="component" value="Unassembled WGS sequence"/>
</dbReference>
<sequence>MSSVKVAVRVRPFTEREIQMGTKLCIHMQDSATTITNFDDNQKTRTFSFDYSYWSHDGFEVEKNGYYSPVDAKYADQQRVFEDLGQEVITNAWEGYNAALFAYGQTGSGKSYSMIGYEPNRGIVVRVCEELFRRIADKKNEHIQYQVIVSMLEIYNEQVQDLLISPSQRVPGGLKIRRSPTCGYIVQDITKHSVDSFQAIEQKMNEGTNNRTIGATQMNATSSRAHTLLNIAFKQLIFDGATGKPVRQKTSDINLVDLAGSERTGATGATGVRLKEGCAINQSLTSLGNVISLLADKSAGKLNAQYVIPYRESALTKILENTLGGNSKTAMIAALSPAAINFTETLSTLRYADRVKQIKTYAKVNENPMEKLVRELKEEIERLKQCLGGELPQGISPLELELVTHRYESQLSESRTALEEMSKNWQDKLMATQVFPLPSNLPKIEAETNKFPSIKNINEDPFLSGKLVFTIKVGDNIVGKADASHKPDILLGGAGISTEHAKIRMESILDDETNDFEEFNFECFIEAKSKTMVNGELLEPGKTRELSHKDRILFGNHNLFVFYDPLDVDKALPDWDEAMQEASQQYLGQIGNTVESTKSHSGLQEASQSNIAKRAEPIDSEMQVKRLLQEVITRTIVLIEEVNLIAEEMDRPVVFSLKLVTRTNTLHSKWSGARISENAMQNTEILICMRRLDNGIVQFWALDLFEEKVFEIRELYSKWSNRNEDELYLIEDDPFATVADSYHLIGNAYLFLDHFRNIMPFQNDRVPILDYKGKKEGEIIMSMDVSLEPEGTDTTTARTQISADEVVHPNGDSIEDFNSVEDLLGRTVRFKLLIEEAEIYKADYSRKLQIVFKWIDGTSEFELSSSEQRNTNHKFMHINSFTVPINLETVQWFCGAIAFEVSGMAAIPALANLDTTSSLQDEIRDDMTQKLIELQNQVKQKDSMIKTLENFLAKDTLENTEAI</sequence>
<dbReference type="Pfam" id="PF00225">
    <property type="entry name" value="Kinesin"/>
    <property type="match status" value="1"/>
</dbReference>
<dbReference type="InterPro" id="IPR000253">
    <property type="entry name" value="FHA_dom"/>
</dbReference>
<dbReference type="InterPro" id="IPR027417">
    <property type="entry name" value="P-loop_NTPase"/>
</dbReference>
<feature type="binding site" evidence="5">
    <location>
        <begin position="104"/>
        <end position="111"/>
    </location>
    <ligand>
        <name>ATP</name>
        <dbReference type="ChEBI" id="CHEBI:30616"/>
    </ligand>
</feature>
<dbReference type="PRINTS" id="PR00380">
    <property type="entry name" value="KINESINHEAVY"/>
</dbReference>
<evidence type="ECO:0000259" key="6">
    <source>
        <dbReference type="PROSITE" id="PS50067"/>
    </source>
</evidence>
<dbReference type="InterPro" id="IPR008984">
    <property type="entry name" value="SMAD_FHA_dom_sf"/>
</dbReference>
<dbReference type="Pfam" id="PF00498">
    <property type="entry name" value="FHA"/>
    <property type="match status" value="1"/>
</dbReference>
<dbReference type="InterPro" id="IPR001752">
    <property type="entry name" value="Kinesin_motor_dom"/>
</dbReference>
<evidence type="ECO:0000313" key="7">
    <source>
        <dbReference type="EMBL" id="KAF8817794.1"/>
    </source>
</evidence>
<comment type="similarity">
    <text evidence="5">Belongs to the TRAFAC class myosin-kinesin ATPase superfamily. Kinesin family.</text>
</comment>
<keyword evidence="3" id="KW-0175">Coiled coil</keyword>
<dbReference type="PANTHER" id="PTHR47117">
    <property type="entry name" value="STAR-RELATED LIPID TRANSFER PROTEIN 9"/>
    <property type="match status" value="1"/>
</dbReference>
<gene>
    <name evidence="7" type="ORF">IE077_000122</name>
</gene>